<name>A0A7S3CUP1_9SPIT</name>
<organism evidence="8">
    <name type="scientific">Strombidium rassoulzadegani</name>
    <dbReference type="NCBI Taxonomy" id="1082188"/>
    <lineage>
        <taxon>Eukaryota</taxon>
        <taxon>Sar</taxon>
        <taxon>Alveolata</taxon>
        <taxon>Ciliophora</taxon>
        <taxon>Intramacronucleata</taxon>
        <taxon>Spirotrichea</taxon>
        <taxon>Oligotrichia</taxon>
        <taxon>Strombidiidae</taxon>
        <taxon>Strombidium</taxon>
    </lineage>
</organism>
<keyword evidence="6" id="KW-0114">cAMP</keyword>
<dbReference type="SUPFAM" id="SSF51206">
    <property type="entry name" value="cAMP-binding domain-like"/>
    <property type="match status" value="2"/>
</dbReference>
<feature type="domain" description="Cyclic nucleotide-binding" evidence="7">
    <location>
        <begin position="1"/>
        <end position="85"/>
    </location>
</feature>
<protein>
    <recommendedName>
        <fullName evidence="7">Cyclic nucleotide-binding domain-containing protein</fullName>
    </recommendedName>
</protein>
<evidence type="ECO:0000256" key="1">
    <source>
        <dbReference type="ARBA" id="ARBA00005753"/>
    </source>
</evidence>
<dbReference type="CDD" id="cd00038">
    <property type="entry name" value="CAP_ED"/>
    <property type="match status" value="2"/>
</dbReference>
<dbReference type="PANTHER" id="PTHR11635:SF152">
    <property type="entry name" value="CAMP-DEPENDENT PROTEIN KINASE TYPE I REGULATORY SUBUNIT-RELATED"/>
    <property type="match status" value="1"/>
</dbReference>
<dbReference type="FunFam" id="2.60.120.10:FF:000006">
    <property type="entry name" value="cAMP-dependent protein kinase type I-alpha regulatory subunit"/>
    <property type="match status" value="1"/>
</dbReference>
<gene>
    <name evidence="8" type="ORF">SRAS04492_LOCUS9627</name>
</gene>
<sequence length="213" mass="24040">MYVLEQGQLDCTKVFAGNTAPTFLKQYVPGEGFGELALLYNAPRAATITAKTDYVTWKLDRDTFNNIVKAAAAKKREKYDNFLQTVEILKTMDPYERSKLGDAVVEQRFTKGAYIITEGEPGTTFYLISEGSAIATKSLEEGQAPVEVRKYERGNYFGERALLTSENRAANIVVTSDECVVLSLDRETFNRLLGSLDKMLMRNMDEYNKYMSQ</sequence>
<dbReference type="EMBL" id="HBIA01019426">
    <property type="protein sequence ID" value="CAE0237818.1"/>
    <property type="molecule type" value="Transcribed_RNA"/>
</dbReference>
<proteinExistence type="inferred from homology"/>
<dbReference type="Pfam" id="PF00027">
    <property type="entry name" value="cNMP_binding"/>
    <property type="match status" value="2"/>
</dbReference>
<keyword evidence="5" id="KW-0547">Nucleotide-binding</keyword>
<dbReference type="GO" id="GO:0030552">
    <property type="term" value="F:cAMP binding"/>
    <property type="evidence" value="ECO:0007669"/>
    <property type="project" value="UniProtKB-KW"/>
</dbReference>
<dbReference type="Gene3D" id="2.60.120.10">
    <property type="entry name" value="Jelly Rolls"/>
    <property type="match status" value="2"/>
</dbReference>
<evidence type="ECO:0000256" key="6">
    <source>
        <dbReference type="ARBA" id="ARBA00023149"/>
    </source>
</evidence>
<keyword evidence="2" id="KW-0597">Phosphoprotein</keyword>
<keyword evidence="3" id="KW-0116">cAMP-binding</keyword>
<dbReference type="PANTHER" id="PTHR11635">
    <property type="entry name" value="CAMP-DEPENDENT PROTEIN KINASE REGULATORY CHAIN"/>
    <property type="match status" value="1"/>
</dbReference>
<dbReference type="InterPro" id="IPR018490">
    <property type="entry name" value="cNMP-bd_dom_sf"/>
</dbReference>
<dbReference type="GO" id="GO:0034236">
    <property type="term" value="F:protein kinase A catalytic subunit binding"/>
    <property type="evidence" value="ECO:0007669"/>
    <property type="project" value="TreeGrafter"/>
</dbReference>
<dbReference type="GO" id="GO:0005829">
    <property type="term" value="C:cytosol"/>
    <property type="evidence" value="ECO:0007669"/>
    <property type="project" value="TreeGrafter"/>
</dbReference>
<dbReference type="GO" id="GO:0005952">
    <property type="term" value="C:cAMP-dependent protein kinase complex"/>
    <property type="evidence" value="ECO:0007669"/>
    <property type="project" value="InterPro"/>
</dbReference>
<dbReference type="SMART" id="SM00100">
    <property type="entry name" value="cNMP"/>
    <property type="match status" value="1"/>
</dbReference>
<dbReference type="InterPro" id="IPR018488">
    <property type="entry name" value="cNMP-bd_CS"/>
</dbReference>
<evidence type="ECO:0000313" key="8">
    <source>
        <dbReference type="EMBL" id="CAE0237818.1"/>
    </source>
</evidence>
<dbReference type="PROSITE" id="PS00888">
    <property type="entry name" value="CNMP_BINDING_1"/>
    <property type="match status" value="1"/>
</dbReference>
<accession>A0A7S3CUP1</accession>
<dbReference type="InterPro" id="IPR000595">
    <property type="entry name" value="cNMP-bd_dom"/>
</dbReference>
<evidence type="ECO:0000256" key="2">
    <source>
        <dbReference type="ARBA" id="ARBA00022553"/>
    </source>
</evidence>
<evidence type="ECO:0000256" key="5">
    <source>
        <dbReference type="ARBA" id="ARBA00022741"/>
    </source>
</evidence>
<dbReference type="InterPro" id="IPR014710">
    <property type="entry name" value="RmlC-like_jellyroll"/>
</dbReference>
<reference evidence="8" key="1">
    <citation type="submission" date="2021-01" db="EMBL/GenBank/DDBJ databases">
        <authorList>
            <person name="Corre E."/>
            <person name="Pelletier E."/>
            <person name="Niang G."/>
            <person name="Scheremetjew M."/>
            <person name="Finn R."/>
            <person name="Kale V."/>
            <person name="Holt S."/>
            <person name="Cochrane G."/>
            <person name="Meng A."/>
            <person name="Brown T."/>
            <person name="Cohen L."/>
        </authorList>
    </citation>
    <scope>NUCLEOTIDE SEQUENCE</scope>
    <source>
        <strain evidence="8">Ras09</strain>
    </source>
</reference>
<dbReference type="PRINTS" id="PR00103">
    <property type="entry name" value="CAMPKINASE"/>
</dbReference>
<evidence type="ECO:0000256" key="3">
    <source>
        <dbReference type="ARBA" id="ARBA00022566"/>
    </source>
</evidence>
<evidence type="ECO:0000256" key="4">
    <source>
        <dbReference type="ARBA" id="ARBA00022737"/>
    </source>
</evidence>
<dbReference type="AlphaFoldDB" id="A0A7S3CUP1"/>
<feature type="domain" description="Cyclic nucleotide-binding" evidence="7">
    <location>
        <begin position="88"/>
        <end position="210"/>
    </location>
</feature>
<evidence type="ECO:0000259" key="7">
    <source>
        <dbReference type="PROSITE" id="PS50042"/>
    </source>
</evidence>
<keyword evidence="4" id="KW-0677">Repeat</keyword>
<dbReference type="InterPro" id="IPR050503">
    <property type="entry name" value="cAMP-dep_PK_reg_su-like"/>
</dbReference>
<comment type="similarity">
    <text evidence="1">Belongs to the cAMP-dependent kinase regulatory chain family.</text>
</comment>
<dbReference type="PROSITE" id="PS50042">
    <property type="entry name" value="CNMP_BINDING_3"/>
    <property type="match status" value="2"/>
</dbReference>
<dbReference type="PROSITE" id="PS00889">
    <property type="entry name" value="CNMP_BINDING_2"/>
    <property type="match status" value="2"/>
</dbReference>
<dbReference type="GO" id="GO:0004862">
    <property type="term" value="F:cAMP-dependent protein kinase inhibitor activity"/>
    <property type="evidence" value="ECO:0007669"/>
    <property type="project" value="TreeGrafter"/>
</dbReference>